<feature type="chain" id="PRO_5043040731" description="Transthyretin-like family protein" evidence="5">
    <location>
        <begin position="24"/>
        <end position="173"/>
    </location>
</feature>
<evidence type="ECO:0000256" key="2">
    <source>
        <dbReference type="ARBA" id="ARBA00010112"/>
    </source>
</evidence>
<evidence type="ECO:0000256" key="5">
    <source>
        <dbReference type="SAM" id="SignalP"/>
    </source>
</evidence>
<comment type="subcellular location">
    <subcellularLocation>
        <location evidence="1">Secreted</location>
    </subcellularLocation>
</comment>
<keyword evidence="4 5" id="KW-0732">Signal</keyword>
<sequence>DFPPFRMLNRLVLLFAILAFATSGIVKRDASPAKRVVGVKGTLLCGKEPAKDVTIKLFRVPHPPKEKKEDLAQVLAEGTTGPSGMFHVEGNTNGFALNETTIDGTLSIYHACDEDPAKAAKNGYRRVNINIPEEYVTLGAKAKKPFDIGTLNLQVIFSGEKTIKLATPDEKKN</sequence>
<comment type="similarity">
    <text evidence="2">Belongs to the nematode transthyretin-like family.</text>
</comment>
<dbReference type="Gene3D" id="2.60.40.3330">
    <property type="match status" value="1"/>
</dbReference>
<keyword evidence="3" id="KW-0964">Secreted</keyword>
<dbReference type="PANTHER" id="PTHR21700">
    <property type="entry name" value="TRANSTHYRETIN-LIKE FAMILY PROTEIN-RELATED"/>
    <property type="match status" value="1"/>
</dbReference>
<dbReference type="Pfam" id="PF01060">
    <property type="entry name" value="TTR-52"/>
    <property type="match status" value="1"/>
</dbReference>
<evidence type="ECO:0000256" key="4">
    <source>
        <dbReference type="ARBA" id="ARBA00022729"/>
    </source>
</evidence>
<evidence type="ECO:0000256" key="3">
    <source>
        <dbReference type="ARBA" id="ARBA00022525"/>
    </source>
</evidence>
<dbReference type="Proteomes" id="UP001328107">
    <property type="component" value="Unassembled WGS sequence"/>
</dbReference>
<feature type="non-terminal residue" evidence="6">
    <location>
        <position position="1"/>
    </location>
</feature>
<dbReference type="AlphaFoldDB" id="A0AAN5C850"/>
<dbReference type="InterPro" id="IPR001534">
    <property type="entry name" value="Transthyretin-like"/>
</dbReference>
<proteinExistence type="inferred from homology"/>
<organism evidence="6 7">
    <name type="scientific">Pristionchus mayeri</name>
    <dbReference type="NCBI Taxonomy" id="1317129"/>
    <lineage>
        <taxon>Eukaryota</taxon>
        <taxon>Metazoa</taxon>
        <taxon>Ecdysozoa</taxon>
        <taxon>Nematoda</taxon>
        <taxon>Chromadorea</taxon>
        <taxon>Rhabditida</taxon>
        <taxon>Rhabditina</taxon>
        <taxon>Diplogasteromorpha</taxon>
        <taxon>Diplogasteroidea</taxon>
        <taxon>Neodiplogasteridae</taxon>
        <taxon>Pristionchus</taxon>
    </lineage>
</organism>
<keyword evidence="7" id="KW-1185">Reference proteome</keyword>
<reference evidence="7" key="1">
    <citation type="submission" date="2022-10" db="EMBL/GenBank/DDBJ databases">
        <title>Genome assembly of Pristionchus species.</title>
        <authorList>
            <person name="Yoshida K."/>
            <person name="Sommer R.J."/>
        </authorList>
    </citation>
    <scope>NUCLEOTIDE SEQUENCE [LARGE SCALE GENOMIC DNA]</scope>
    <source>
        <strain evidence="7">RS5460</strain>
    </source>
</reference>
<evidence type="ECO:0000256" key="1">
    <source>
        <dbReference type="ARBA" id="ARBA00004613"/>
    </source>
</evidence>
<gene>
    <name evidence="6" type="ORF">PMAYCL1PPCAC_02644</name>
</gene>
<feature type="signal peptide" evidence="5">
    <location>
        <begin position="1"/>
        <end position="23"/>
    </location>
</feature>
<dbReference type="EMBL" id="BTRK01000001">
    <property type="protein sequence ID" value="GMR32449.1"/>
    <property type="molecule type" value="Genomic_DNA"/>
</dbReference>
<dbReference type="GO" id="GO:0005576">
    <property type="term" value="C:extracellular region"/>
    <property type="evidence" value="ECO:0007669"/>
    <property type="project" value="UniProtKB-SubCell"/>
</dbReference>
<comment type="caution">
    <text evidence="6">The sequence shown here is derived from an EMBL/GenBank/DDBJ whole genome shotgun (WGS) entry which is preliminary data.</text>
</comment>
<evidence type="ECO:0008006" key="8">
    <source>
        <dbReference type="Google" id="ProtNLM"/>
    </source>
</evidence>
<dbReference type="PANTHER" id="PTHR21700:SF48">
    <property type="entry name" value="TRANSTHYRETIN-LIKE FAMILY PROTEIN"/>
    <property type="match status" value="1"/>
</dbReference>
<protein>
    <recommendedName>
        <fullName evidence="8">Transthyretin-like family protein</fullName>
    </recommendedName>
</protein>
<dbReference type="GO" id="GO:0009986">
    <property type="term" value="C:cell surface"/>
    <property type="evidence" value="ECO:0007669"/>
    <property type="project" value="InterPro"/>
</dbReference>
<name>A0AAN5C850_9BILA</name>
<evidence type="ECO:0000313" key="6">
    <source>
        <dbReference type="EMBL" id="GMR32449.1"/>
    </source>
</evidence>
<evidence type="ECO:0000313" key="7">
    <source>
        <dbReference type="Proteomes" id="UP001328107"/>
    </source>
</evidence>
<dbReference type="InterPro" id="IPR038479">
    <property type="entry name" value="Transthyretin-like_sf"/>
</dbReference>
<accession>A0AAN5C850</accession>